<comment type="caution">
    <text evidence="2">The sequence shown here is derived from an EMBL/GenBank/DDBJ whole genome shotgun (WGS) entry which is preliminary data.</text>
</comment>
<evidence type="ECO:0000313" key="2">
    <source>
        <dbReference type="EMBL" id="TNN32125.1"/>
    </source>
</evidence>
<name>A0A4Z2ETF3_9TELE</name>
<feature type="region of interest" description="Disordered" evidence="1">
    <location>
        <begin position="80"/>
        <end position="106"/>
    </location>
</feature>
<dbReference type="Proteomes" id="UP000314294">
    <property type="component" value="Unassembled WGS sequence"/>
</dbReference>
<accession>A0A4Z2ETF3</accession>
<protein>
    <submittedName>
        <fullName evidence="2">Uncharacterized protein</fullName>
    </submittedName>
</protein>
<dbReference type="AlphaFoldDB" id="A0A4Z2ETF3"/>
<feature type="region of interest" description="Disordered" evidence="1">
    <location>
        <begin position="138"/>
        <end position="162"/>
    </location>
</feature>
<reference evidence="2 3" key="1">
    <citation type="submission" date="2019-03" db="EMBL/GenBank/DDBJ databases">
        <title>First draft genome of Liparis tanakae, snailfish: a comprehensive survey of snailfish specific genes.</title>
        <authorList>
            <person name="Kim W."/>
            <person name="Song I."/>
            <person name="Jeong J.-H."/>
            <person name="Kim D."/>
            <person name="Kim S."/>
            <person name="Ryu S."/>
            <person name="Song J.Y."/>
            <person name="Lee S.K."/>
        </authorList>
    </citation>
    <scope>NUCLEOTIDE SEQUENCE [LARGE SCALE GENOMIC DNA]</scope>
    <source>
        <tissue evidence="2">Muscle</tissue>
    </source>
</reference>
<sequence length="162" mass="17363">MFPDGGSEQSDSGGSRLLRLGLRRPGGDADRNPDAPPSSRLPGNAEPPLAKLGCCQAPSARLGNGVGWLYPAGRRPGGWYQREPAPPGGYEYDGSEQKGAWPGSWAPPAPRSSVLMVSSSSSGVLGWSRRRWLRAERRTRDHEPQVVGASSFPRLKRQTGST</sequence>
<keyword evidence="3" id="KW-1185">Reference proteome</keyword>
<gene>
    <name evidence="2" type="ORF">EYF80_057718</name>
</gene>
<evidence type="ECO:0000256" key="1">
    <source>
        <dbReference type="SAM" id="MobiDB-lite"/>
    </source>
</evidence>
<feature type="compositionally biased region" description="Low complexity" evidence="1">
    <location>
        <begin position="1"/>
        <end position="20"/>
    </location>
</feature>
<organism evidence="2 3">
    <name type="scientific">Liparis tanakae</name>
    <name type="common">Tanaka's snailfish</name>
    <dbReference type="NCBI Taxonomy" id="230148"/>
    <lineage>
        <taxon>Eukaryota</taxon>
        <taxon>Metazoa</taxon>
        <taxon>Chordata</taxon>
        <taxon>Craniata</taxon>
        <taxon>Vertebrata</taxon>
        <taxon>Euteleostomi</taxon>
        <taxon>Actinopterygii</taxon>
        <taxon>Neopterygii</taxon>
        <taxon>Teleostei</taxon>
        <taxon>Neoteleostei</taxon>
        <taxon>Acanthomorphata</taxon>
        <taxon>Eupercaria</taxon>
        <taxon>Perciformes</taxon>
        <taxon>Cottioidei</taxon>
        <taxon>Cottales</taxon>
        <taxon>Liparidae</taxon>
        <taxon>Liparis</taxon>
    </lineage>
</organism>
<dbReference type="EMBL" id="SRLO01002914">
    <property type="protein sequence ID" value="TNN32125.1"/>
    <property type="molecule type" value="Genomic_DNA"/>
</dbReference>
<feature type="region of interest" description="Disordered" evidence="1">
    <location>
        <begin position="1"/>
        <end position="50"/>
    </location>
</feature>
<proteinExistence type="predicted"/>
<evidence type="ECO:0000313" key="3">
    <source>
        <dbReference type="Proteomes" id="UP000314294"/>
    </source>
</evidence>